<protein>
    <recommendedName>
        <fullName evidence="2">DUF1326 domain-containing protein</fullName>
    </recommendedName>
</protein>
<dbReference type="PIRSF" id="PIRSF033303">
    <property type="entry name" value="UCP033303"/>
    <property type="match status" value="1"/>
</dbReference>
<name>A0A380TJ93_9ZZZZ</name>
<dbReference type="EMBL" id="UIDG01000445">
    <property type="protein sequence ID" value="SUS07779.1"/>
    <property type="molecule type" value="Genomic_DNA"/>
</dbReference>
<evidence type="ECO:0008006" key="2">
    <source>
        <dbReference type="Google" id="ProtNLM"/>
    </source>
</evidence>
<dbReference type="AlphaFoldDB" id="A0A380TJ93"/>
<sequence length="250" mass="26737">MACRQSLGRAALSVALGVLSFVGLMRQYGGPDQPAGESRTMATANWRLEGEWIKNCNCAFGCPCDFNARPTHGECQGLVGMHITKGHFNDVRLDGLSFAVTVSFPGALHEGNGQMQPIIDERASPGQREALFEIMSGKNSAEGTLFHIFSLIVTKMHDPIFAPVTFAFDKDARTARLSIPGVLETDVEPIKNPVTGAPHRIKVVMPEGFEHIEGEVAAANINSTGAIKFATKGTHSTLAHVVQTPQGVAA</sequence>
<organism evidence="1">
    <name type="scientific">metagenome</name>
    <dbReference type="NCBI Taxonomy" id="256318"/>
    <lineage>
        <taxon>unclassified sequences</taxon>
        <taxon>metagenomes</taxon>
    </lineage>
</organism>
<gene>
    <name evidence="1" type="ORF">DF3PB_50049</name>
</gene>
<dbReference type="InterPro" id="IPR014581">
    <property type="entry name" value="UCP033303"/>
</dbReference>
<dbReference type="Pfam" id="PF07040">
    <property type="entry name" value="DUF1326"/>
    <property type="match status" value="1"/>
</dbReference>
<accession>A0A380TJ93</accession>
<proteinExistence type="predicted"/>
<evidence type="ECO:0000313" key="1">
    <source>
        <dbReference type="EMBL" id="SUS07779.1"/>
    </source>
</evidence>
<reference evidence="1" key="1">
    <citation type="submission" date="2018-07" db="EMBL/GenBank/DDBJ databases">
        <authorList>
            <person name="Quirk P.G."/>
            <person name="Krulwich T.A."/>
        </authorList>
    </citation>
    <scope>NUCLEOTIDE SEQUENCE</scope>
</reference>
<dbReference type="InterPro" id="IPR009758">
    <property type="entry name" value="DUF1326"/>
</dbReference>